<dbReference type="EMBL" id="BJNV01000121">
    <property type="protein sequence ID" value="GEC97749.1"/>
    <property type="molecule type" value="Genomic_DNA"/>
</dbReference>
<evidence type="ECO:0000313" key="7">
    <source>
        <dbReference type="EMBL" id="GEC97749.1"/>
    </source>
</evidence>
<evidence type="ECO:0000256" key="3">
    <source>
        <dbReference type="ARBA" id="ARBA00022801"/>
    </source>
</evidence>
<reference evidence="7 8" key="1">
    <citation type="submission" date="2019-06" db="EMBL/GenBank/DDBJ databases">
        <title>Whole genome shotgun sequence of Zoogloea ramigera NBRC 15342.</title>
        <authorList>
            <person name="Hosoyama A."/>
            <person name="Uohara A."/>
            <person name="Ohji S."/>
            <person name="Ichikawa N."/>
        </authorList>
    </citation>
    <scope>NUCLEOTIDE SEQUENCE [LARGE SCALE GENOMIC DNA]</scope>
    <source>
        <strain evidence="7 8">NBRC 15342</strain>
    </source>
</reference>
<keyword evidence="3" id="KW-0378">Hydrolase</keyword>
<name>A0A4Y4D1D6_ZOORA</name>
<keyword evidence="2" id="KW-0479">Metal-binding</keyword>
<evidence type="ECO:0000256" key="1">
    <source>
        <dbReference type="ARBA" id="ARBA00022670"/>
    </source>
</evidence>
<keyword evidence="5" id="KW-0482">Metalloprotease</keyword>
<evidence type="ECO:0000256" key="2">
    <source>
        <dbReference type="ARBA" id="ARBA00022723"/>
    </source>
</evidence>
<evidence type="ECO:0000313" key="8">
    <source>
        <dbReference type="Proteomes" id="UP000318422"/>
    </source>
</evidence>
<dbReference type="GO" id="GO:0006508">
    <property type="term" value="P:proteolysis"/>
    <property type="evidence" value="ECO:0007669"/>
    <property type="project" value="UniProtKB-KW"/>
</dbReference>
<dbReference type="RefSeq" id="WP_218028769.1">
    <property type="nucleotide sequence ID" value="NZ_BJNV01000121.1"/>
</dbReference>
<dbReference type="InterPro" id="IPR028090">
    <property type="entry name" value="JAB_dom_prok"/>
</dbReference>
<keyword evidence="1" id="KW-0645">Protease</keyword>
<comment type="caution">
    <text evidence="7">The sequence shown here is derived from an EMBL/GenBank/DDBJ whole genome shotgun (WGS) entry which is preliminary data.</text>
</comment>
<keyword evidence="4" id="KW-0862">Zinc</keyword>
<proteinExistence type="predicted"/>
<dbReference type="Pfam" id="PF14464">
    <property type="entry name" value="Prok-JAB"/>
    <property type="match status" value="1"/>
</dbReference>
<feature type="domain" description="JAB" evidence="6">
    <location>
        <begin position="21"/>
        <end position="114"/>
    </location>
</feature>
<accession>A0A4Y4D1D6</accession>
<dbReference type="GO" id="GO:0008237">
    <property type="term" value="F:metallopeptidase activity"/>
    <property type="evidence" value="ECO:0007669"/>
    <property type="project" value="UniProtKB-KW"/>
</dbReference>
<dbReference type="Gene3D" id="3.40.140.10">
    <property type="entry name" value="Cytidine Deaminase, domain 2"/>
    <property type="match status" value="1"/>
</dbReference>
<dbReference type="Proteomes" id="UP000318422">
    <property type="component" value="Unassembled WGS sequence"/>
</dbReference>
<keyword evidence="8" id="KW-1185">Reference proteome</keyword>
<organism evidence="7 8">
    <name type="scientific">Zoogloea ramigera</name>
    <dbReference type="NCBI Taxonomy" id="350"/>
    <lineage>
        <taxon>Bacteria</taxon>
        <taxon>Pseudomonadati</taxon>
        <taxon>Pseudomonadota</taxon>
        <taxon>Betaproteobacteria</taxon>
        <taxon>Rhodocyclales</taxon>
        <taxon>Zoogloeaceae</taxon>
        <taxon>Zoogloea</taxon>
    </lineage>
</organism>
<sequence>MTFFKAATMPAPLLEMPGALWVALMTHLREQGGGVRESGAFLLGHKTDAGRVVMRFLPYEQLQSDALRGDYVALNPESFAKLWEVCRTEGMTVVADVHTHPFGPGQSRSDRANPMVALKGHIALIVPRFAKGSPRPQDLGLYVYEGNHQWASYSGSGVDRLLILSNAGVVQ</sequence>
<protein>
    <recommendedName>
        <fullName evidence="6">JAB domain-containing protein</fullName>
    </recommendedName>
</protein>
<evidence type="ECO:0000256" key="5">
    <source>
        <dbReference type="ARBA" id="ARBA00023049"/>
    </source>
</evidence>
<evidence type="ECO:0000256" key="4">
    <source>
        <dbReference type="ARBA" id="ARBA00022833"/>
    </source>
</evidence>
<dbReference type="AlphaFoldDB" id="A0A4Y4D1D6"/>
<dbReference type="GO" id="GO:0046872">
    <property type="term" value="F:metal ion binding"/>
    <property type="evidence" value="ECO:0007669"/>
    <property type="project" value="UniProtKB-KW"/>
</dbReference>
<gene>
    <name evidence="7" type="ORF">ZRA01_38220</name>
</gene>
<dbReference type="SUPFAM" id="SSF102712">
    <property type="entry name" value="JAB1/MPN domain"/>
    <property type="match status" value="1"/>
</dbReference>
<evidence type="ECO:0000259" key="6">
    <source>
        <dbReference type="Pfam" id="PF14464"/>
    </source>
</evidence>